<organism evidence="2 3">
    <name type="scientific">Oculimacula yallundae</name>
    <dbReference type="NCBI Taxonomy" id="86028"/>
    <lineage>
        <taxon>Eukaryota</taxon>
        <taxon>Fungi</taxon>
        <taxon>Dikarya</taxon>
        <taxon>Ascomycota</taxon>
        <taxon>Pezizomycotina</taxon>
        <taxon>Leotiomycetes</taxon>
        <taxon>Helotiales</taxon>
        <taxon>Ploettnerulaceae</taxon>
        <taxon>Oculimacula</taxon>
    </lineage>
</organism>
<protein>
    <submittedName>
        <fullName evidence="2">Uncharacterized protein</fullName>
    </submittedName>
</protein>
<reference evidence="2 3" key="1">
    <citation type="journal article" date="2024" name="Commun. Biol.">
        <title>Comparative genomic analysis of thermophilic fungi reveals convergent evolutionary adaptations and gene losses.</title>
        <authorList>
            <person name="Steindorff A.S."/>
            <person name="Aguilar-Pontes M.V."/>
            <person name="Robinson A.J."/>
            <person name="Andreopoulos B."/>
            <person name="LaButti K."/>
            <person name="Kuo A."/>
            <person name="Mondo S."/>
            <person name="Riley R."/>
            <person name="Otillar R."/>
            <person name="Haridas S."/>
            <person name="Lipzen A."/>
            <person name="Grimwood J."/>
            <person name="Schmutz J."/>
            <person name="Clum A."/>
            <person name="Reid I.D."/>
            <person name="Moisan M.C."/>
            <person name="Butler G."/>
            <person name="Nguyen T.T.M."/>
            <person name="Dewar K."/>
            <person name="Conant G."/>
            <person name="Drula E."/>
            <person name="Henrissat B."/>
            <person name="Hansel C."/>
            <person name="Singer S."/>
            <person name="Hutchinson M.I."/>
            <person name="de Vries R.P."/>
            <person name="Natvig D.O."/>
            <person name="Powell A.J."/>
            <person name="Tsang A."/>
            <person name="Grigoriev I.V."/>
        </authorList>
    </citation>
    <scope>NUCLEOTIDE SEQUENCE [LARGE SCALE GENOMIC DNA]</scope>
    <source>
        <strain evidence="2 3">CBS 494.80</strain>
    </source>
</reference>
<gene>
    <name evidence="2" type="ORF">VTL71DRAFT_10789</name>
</gene>
<sequence length="182" mass="21143">MDPVRQSQASFDNLLVAGVNYSDVVFWVEAAWRLEDAVDISQDRGGDWMDALDVSKFIWRTMRLHRAQKSRQSTSSKDSSIVEERADIRSSSSWKSYKCGLGCNTPAFKWPKDLRRHMKDIYEIRARYRLYPFSRALVAFSSGVLFLPILPTIYFCGGKKQGLELERQRRDRTEKARPARKL</sequence>
<evidence type="ECO:0000313" key="3">
    <source>
        <dbReference type="Proteomes" id="UP001595075"/>
    </source>
</evidence>
<comment type="caution">
    <text evidence="2">The sequence shown here is derived from an EMBL/GenBank/DDBJ whole genome shotgun (WGS) entry which is preliminary data.</text>
</comment>
<evidence type="ECO:0000313" key="2">
    <source>
        <dbReference type="EMBL" id="KAL2073465.1"/>
    </source>
</evidence>
<dbReference type="Proteomes" id="UP001595075">
    <property type="component" value="Unassembled WGS sequence"/>
</dbReference>
<keyword evidence="1" id="KW-1133">Transmembrane helix</keyword>
<name>A0ABR4CUE0_9HELO</name>
<proteinExistence type="predicted"/>
<keyword evidence="1" id="KW-0812">Transmembrane</keyword>
<evidence type="ECO:0000256" key="1">
    <source>
        <dbReference type="SAM" id="Phobius"/>
    </source>
</evidence>
<feature type="transmembrane region" description="Helical" evidence="1">
    <location>
        <begin position="136"/>
        <end position="155"/>
    </location>
</feature>
<accession>A0ABR4CUE0</accession>
<dbReference type="EMBL" id="JAZHXI010000003">
    <property type="protein sequence ID" value="KAL2073465.1"/>
    <property type="molecule type" value="Genomic_DNA"/>
</dbReference>
<keyword evidence="1" id="KW-0472">Membrane</keyword>
<keyword evidence="3" id="KW-1185">Reference proteome</keyword>